<accession>A0A1H5SSM5</accession>
<gene>
    <name evidence="2" type="ORF">SAMN05216223_101257</name>
</gene>
<dbReference type="AlphaFoldDB" id="A0A1H5SSM5"/>
<dbReference type="PANTHER" id="PTHR33627:SF1">
    <property type="entry name" value="TRANSPOSASE"/>
    <property type="match status" value="1"/>
</dbReference>
<evidence type="ECO:0000313" key="3">
    <source>
        <dbReference type="Proteomes" id="UP000236754"/>
    </source>
</evidence>
<name>A0A1H5SSM5_9ACTN</name>
<dbReference type="EMBL" id="FNVU01000001">
    <property type="protein sequence ID" value="SEF53444.1"/>
    <property type="molecule type" value="Genomic_DNA"/>
</dbReference>
<dbReference type="OrthoDB" id="3657225at2"/>
<feature type="domain" description="Transposase IS701-like DDE" evidence="1">
    <location>
        <begin position="33"/>
        <end position="253"/>
    </location>
</feature>
<proteinExistence type="predicted"/>
<reference evidence="2 3" key="1">
    <citation type="submission" date="2016-10" db="EMBL/GenBank/DDBJ databases">
        <authorList>
            <person name="de Groot N.N."/>
        </authorList>
    </citation>
    <scope>NUCLEOTIDE SEQUENCE [LARGE SCALE GENOMIC DNA]</scope>
    <source>
        <strain evidence="2 3">CGMCC 4.2023</strain>
    </source>
</reference>
<evidence type="ECO:0000313" key="2">
    <source>
        <dbReference type="EMBL" id="SEF53444.1"/>
    </source>
</evidence>
<dbReference type="Proteomes" id="UP000236754">
    <property type="component" value="Unassembled WGS sequence"/>
</dbReference>
<evidence type="ECO:0000259" key="1">
    <source>
        <dbReference type="Pfam" id="PF13546"/>
    </source>
</evidence>
<keyword evidence="3" id="KW-1185">Reference proteome</keyword>
<sequence>MNMRQSGTSPTSPGGAYADDSELLLDHYSRTIFRSLRRIDQRKWARAYLKALLHTPGKKSVRRLATAISRDPSVAQSLRQFVSLSPWDFDEVVEELTHWVAGHRPDPVWAISRAVLPKRGDRSVGVHRYFDLSSGRTLNCQLGLGTFLCVGTAQVPVDWCLHLSAAWTQDPQRRRDARIPDSEPYRPLWAQTLRLVDRLSARTDSPSSVVLVDMSDELDVGYLLHGLAKRRRDFVVAVPPHLAVQPAGENGSAPLSARTLVCAQGTETAEVPLTRGQRRTARLQTSLVRLPGGPPGRFPGTPYRLFTEVGPARAPYPLWLTSLTHHTLAEVGSIAALSTGTLEAIGSMEQHFGLRDFEGRSFHGWYHHVALVSAAYTYWRLHVLPAVPILDAAQPVP</sequence>
<dbReference type="Pfam" id="PF13546">
    <property type="entry name" value="DDE_5"/>
    <property type="match status" value="1"/>
</dbReference>
<organism evidence="2 3">
    <name type="scientific">Actinacidiphila yanglinensis</name>
    <dbReference type="NCBI Taxonomy" id="310779"/>
    <lineage>
        <taxon>Bacteria</taxon>
        <taxon>Bacillati</taxon>
        <taxon>Actinomycetota</taxon>
        <taxon>Actinomycetes</taxon>
        <taxon>Kitasatosporales</taxon>
        <taxon>Streptomycetaceae</taxon>
        <taxon>Actinacidiphila</taxon>
    </lineage>
</organism>
<dbReference type="PANTHER" id="PTHR33627">
    <property type="entry name" value="TRANSPOSASE"/>
    <property type="match status" value="1"/>
</dbReference>
<dbReference type="InterPro" id="IPR039365">
    <property type="entry name" value="IS701-like"/>
</dbReference>
<protein>
    <submittedName>
        <fullName evidence="2">SRSO17 transposase</fullName>
    </submittedName>
</protein>
<dbReference type="InterPro" id="IPR038721">
    <property type="entry name" value="IS701-like_DDE_dom"/>
</dbReference>
<dbReference type="RefSeq" id="WP_103883668.1">
    <property type="nucleotide sequence ID" value="NZ_FNVU01000001.1"/>
</dbReference>